<reference evidence="1 4" key="3">
    <citation type="submission" date="2020-11" db="EMBL/GenBank/DDBJ databases">
        <authorList>
            <consortium name="Pathogen Informatics"/>
        </authorList>
    </citation>
    <scope>NUCLEOTIDE SEQUENCE [LARGE SCALE GENOMIC DNA]</scope>
    <source>
        <strain evidence="1 4">NCTC12218</strain>
    </source>
</reference>
<dbReference type="RefSeq" id="WP_016425650.1">
    <property type="nucleotide sequence ID" value="NZ_CABKRV010000002.1"/>
</dbReference>
<reference evidence="3" key="2">
    <citation type="submission" date="2018-06" db="EMBL/GenBank/DDBJ databases">
        <authorList>
            <consortium name="Pathogen Informatics"/>
            <person name="Doyle S."/>
        </authorList>
    </citation>
    <scope>NUCLEOTIDE SEQUENCE [LARGE SCALE GENOMIC DNA]</scope>
    <source>
        <strain evidence="3">NCTC12218</strain>
    </source>
</reference>
<evidence type="ECO:0000313" key="3">
    <source>
        <dbReference type="EMBL" id="SUM90425.1"/>
    </source>
</evidence>
<sequence length="150" mass="16000">MILISACLAGENVRYDGGNRGNTTLKNLVDKGIARTICPEILAGLSIPRAAAEIVGGDGHDVLHQKAKIIDLHGNDVTEDYVRGAKIALNICKALNCRTLILKSDSPTCGLNTIYSGAFDGTKKSGDGVFTALLKVNGIEVYDETYYELT</sequence>
<dbReference type="EMBL" id="LR962863">
    <property type="protein sequence ID" value="CAD7360772.1"/>
    <property type="molecule type" value="Genomic_DNA"/>
</dbReference>
<name>A0A7Z7QRM0_STASC</name>
<proteinExistence type="predicted"/>
<evidence type="ECO:0000313" key="5">
    <source>
        <dbReference type="Proteomes" id="UP000572988"/>
    </source>
</evidence>
<dbReference type="GeneID" id="93791102"/>
<dbReference type="Pfam" id="PF04463">
    <property type="entry name" value="2-thiour_desulf"/>
    <property type="match status" value="1"/>
</dbReference>
<dbReference type="EMBL" id="POVK01000030">
    <property type="protein sequence ID" value="NHA34663.1"/>
    <property type="molecule type" value="Genomic_DNA"/>
</dbReference>
<gene>
    <name evidence="2" type="ORF">C1O36_09075</name>
    <name evidence="3" type="ORF">NCTC12218_02474</name>
</gene>
<dbReference type="Proteomes" id="UP000264146">
    <property type="component" value="Chromosome"/>
</dbReference>
<dbReference type="PANTHER" id="PTHR30087:SF1">
    <property type="entry name" value="HYPOTHETICAL CYTOSOLIC PROTEIN"/>
    <property type="match status" value="1"/>
</dbReference>
<evidence type="ECO:0000313" key="1">
    <source>
        <dbReference type="EMBL" id="CAD7360772.1"/>
    </source>
</evidence>
<accession>A0A7Z7QRM0</accession>
<organism evidence="3">
    <name type="scientific">Staphylococcus schleiferi</name>
    <dbReference type="NCBI Taxonomy" id="1295"/>
    <lineage>
        <taxon>Bacteria</taxon>
        <taxon>Bacillati</taxon>
        <taxon>Bacillota</taxon>
        <taxon>Bacilli</taxon>
        <taxon>Bacillales</taxon>
        <taxon>Staphylococcaceae</taxon>
        <taxon>Staphylococcus</taxon>
    </lineage>
</organism>
<evidence type="ECO:0000313" key="4">
    <source>
        <dbReference type="Proteomes" id="UP000264146"/>
    </source>
</evidence>
<evidence type="ECO:0000313" key="2">
    <source>
        <dbReference type="EMBL" id="NHA34663.1"/>
    </source>
</evidence>
<dbReference type="InterPro" id="IPR007553">
    <property type="entry name" value="2-thiour_desulf"/>
</dbReference>
<keyword evidence="5" id="KW-1185">Reference proteome</keyword>
<dbReference type="AlphaFoldDB" id="A0A7Z7QRM0"/>
<dbReference type="EMBL" id="UHEF01000001">
    <property type="protein sequence ID" value="SUM90425.1"/>
    <property type="molecule type" value="Genomic_DNA"/>
</dbReference>
<reference evidence="2 5" key="1">
    <citation type="submission" date="2018-01" db="EMBL/GenBank/DDBJ databases">
        <title>Complete genome sequence of Staphylococcus Scheliferi isolated from human.</title>
        <authorList>
            <person name="Abouelkhair M.A."/>
            <person name="Bemis D.A."/>
            <person name="Kania S.A."/>
        </authorList>
    </citation>
    <scope>NUCLEOTIDE SEQUENCE [LARGE SCALE GENOMIC DNA]</scope>
    <source>
        <strain evidence="2 5">ATCC 43808</strain>
    </source>
</reference>
<protein>
    <submittedName>
        <fullName evidence="2">DUF523 domain-containing protein</fullName>
    </submittedName>
    <submittedName>
        <fullName evidence="3">Uncharacterized conserved protein</fullName>
    </submittedName>
</protein>
<dbReference type="PANTHER" id="PTHR30087">
    <property type="entry name" value="INNER MEMBRANE PROTEIN"/>
    <property type="match status" value="1"/>
</dbReference>
<dbReference type="Proteomes" id="UP000572988">
    <property type="component" value="Unassembled WGS sequence"/>
</dbReference>